<dbReference type="Proteomes" id="UP000011776">
    <property type="component" value="Unassembled WGS sequence"/>
</dbReference>
<dbReference type="EMBL" id="AFME02000181">
    <property type="protein sequence ID" value="EMG11217.1"/>
    <property type="molecule type" value="Genomic_DNA"/>
</dbReference>
<proteinExistence type="predicted"/>
<evidence type="ECO:0000313" key="1">
    <source>
        <dbReference type="EMBL" id="EMG11217.1"/>
    </source>
</evidence>
<sequence>MKIVGGGGTTIKYKKSYHPSDFCTKPLFCGYYQNLNLILK</sequence>
<comment type="caution">
    <text evidence="1">The sequence shown here is derived from an EMBL/GenBank/DDBJ whole genome shotgun (WGS) entry which is preliminary data.</text>
</comment>
<gene>
    <name evidence="1" type="ORF">LEP1GSC151_3720</name>
</gene>
<protein>
    <submittedName>
        <fullName evidence="1">Uncharacterized protein</fullName>
    </submittedName>
</protein>
<name>M3I5R4_LEPIR</name>
<accession>M3I5R4</accession>
<reference evidence="1 2" key="1">
    <citation type="submission" date="2013-02" db="EMBL/GenBank/DDBJ databases">
        <authorList>
            <person name="Harkins D.M."/>
            <person name="Durkin A.S."/>
            <person name="Brinkac L.M."/>
            <person name="Haft D.H."/>
            <person name="Selengut J.D."/>
            <person name="Sanka R."/>
            <person name="DePew J."/>
            <person name="Purushe J."/>
            <person name="Tulsiani S.M."/>
            <person name="Graham G.C."/>
            <person name="Burns M.-A."/>
            <person name="Dohnt M.F."/>
            <person name="Smythe L.D."/>
            <person name="McKay D.B."/>
            <person name="Craig S.B."/>
            <person name="Vinetz J.M."/>
            <person name="Sutton G.G."/>
            <person name="Nierman W.C."/>
            <person name="Fouts D.E."/>
        </authorList>
    </citation>
    <scope>NUCLEOTIDE SEQUENCE [LARGE SCALE GENOMIC DNA]</scope>
    <source>
        <strain evidence="1 2">LT2186</strain>
    </source>
</reference>
<organism evidence="1 2">
    <name type="scientific">Leptospira interrogans serovar Grippotyphosa str. LT2186</name>
    <dbReference type="NCBI Taxonomy" id="1001599"/>
    <lineage>
        <taxon>Bacteria</taxon>
        <taxon>Pseudomonadati</taxon>
        <taxon>Spirochaetota</taxon>
        <taxon>Spirochaetia</taxon>
        <taxon>Leptospirales</taxon>
        <taxon>Leptospiraceae</taxon>
        <taxon>Leptospira</taxon>
    </lineage>
</organism>
<dbReference type="AlphaFoldDB" id="M3I5R4"/>
<evidence type="ECO:0000313" key="2">
    <source>
        <dbReference type="Proteomes" id="UP000011776"/>
    </source>
</evidence>
<dbReference type="BioCyc" id="LINT1001599:G11K9-5028-MONOMER"/>